<protein>
    <submittedName>
        <fullName evidence="2">Transcriptional regulator</fullName>
    </submittedName>
</protein>
<dbReference type="CDD" id="cd20301">
    <property type="entry name" value="cupin_ChrR"/>
    <property type="match status" value="1"/>
</dbReference>
<feature type="domain" description="ChrR-like cupin" evidence="1">
    <location>
        <begin position="104"/>
        <end position="187"/>
    </location>
</feature>
<gene>
    <name evidence="2" type="ORF">DI556_16710</name>
</gene>
<dbReference type="Pfam" id="PF12973">
    <property type="entry name" value="Cupin_7"/>
    <property type="match status" value="1"/>
</dbReference>
<dbReference type="InterPro" id="IPR012807">
    <property type="entry name" value="Anti-sigma_ChrR"/>
</dbReference>
<comment type="caution">
    <text evidence="2">The sequence shown here is derived from an EMBL/GenBank/DDBJ whole genome shotgun (WGS) entry which is preliminary data.</text>
</comment>
<dbReference type="EMBL" id="QFPW01000016">
    <property type="protein sequence ID" value="PZQ47493.1"/>
    <property type="molecule type" value="Genomic_DNA"/>
</dbReference>
<dbReference type="SUPFAM" id="SSF51182">
    <property type="entry name" value="RmlC-like cupins"/>
    <property type="match status" value="1"/>
</dbReference>
<evidence type="ECO:0000313" key="3">
    <source>
        <dbReference type="Proteomes" id="UP000249185"/>
    </source>
</evidence>
<dbReference type="InterPro" id="IPR011051">
    <property type="entry name" value="RmlC_Cupin_sf"/>
</dbReference>
<proteinExistence type="predicted"/>
<dbReference type="InterPro" id="IPR025979">
    <property type="entry name" value="ChrR-like_cupin_dom"/>
</dbReference>
<dbReference type="NCBIfam" id="TIGR02451">
    <property type="entry name" value="anti_sig_ChrR"/>
    <property type="match status" value="1"/>
</dbReference>
<accession>A0A2W5PYC7</accession>
<evidence type="ECO:0000259" key="1">
    <source>
        <dbReference type="Pfam" id="PF12973"/>
    </source>
</evidence>
<sequence length="210" mass="21461">MTDPIHHASDPMLAALAADALPYPFAVLVATHVSLCDACRARLDAHRIVGGLVLDDIAPATLSKAARARVLAGLDAAPSEAAAAGGAPFPAPLAGLVGRDGPPWRGLGFGARQAILWSGGAGSIRLLSIPAGQAVPEHGHRGLELTLVLSGAFADETGAFGAGDLQVADEDLGHTPRATEDGPCLCVAATDAPLRFRALIPRLLQPIFRI</sequence>
<evidence type="ECO:0000313" key="2">
    <source>
        <dbReference type="EMBL" id="PZQ47493.1"/>
    </source>
</evidence>
<name>A0A2W5PYC7_RHOSU</name>
<dbReference type="InterPro" id="IPR041916">
    <property type="entry name" value="Anti_sigma_zinc_sf"/>
</dbReference>
<organism evidence="2 3">
    <name type="scientific">Rhodovulum sulfidophilum</name>
    <name type="common">Rhodobacter sulfidophilus</name>
    <dbReference type="NCBI Taxonomy" id="35806"/>
    <lineage>
        <taxon>Bacteria</taxon>
        <taxon>Pseudomonadati</taxon>
        <taxon>Pseudomonadota</taxon>
        <taxon>Alphaproteobacteria</taxon>
        <taxon>Rhodobacterales</taxon>
        <taxon>Paracoccaceae</taxon>
        <taxon>Rhodovulum</taxon>
    </lineage>
</organism>
<dbReference type="Gene3D" id="1.10.10.1320">
    <property type="entry name" value="Anti-sigma factor, zinc-finger domain"/>
    <property type="match status" value="1"/>
</dbReference>
<reference evidence="2 3" key="1">
    <citation type="submission" date="2017-08" db="EMBL/GenBank/DDBJ databases">
        <title>Infants hospitalized years apart are colonized by the same room-sourced microbial strains.</title>
        <authorList>
            <person name="Brooks B."/>
            <person name="Olm M.R."/>
            <person name="Firek B.A."/>
            <person name="Baker R."/>
            <person name="Thomas B.C."/>
            <person name="Morowitz M.J."/>
            <person name="Banfield J.F."/>
        </authorList>
    </citation>
    <scope>NUCLEOTIDE SEQUENCE [LARGE SCALE GENOMIC DNA]</scope>
    <source>
        <strain evidence="2">S2_005_002_R2_34</strain>
    </source>
</reference>
<dbReference type="InterPro" id="IPR014710">
    <property type="entry name" value="RmlC-like_jellyroll"/>
</dbReference>
<dbReference type="AlphaFoldDB" id="A0A2W5PYC7"/>
<dbReference type="Gene3D" id="2.60.120.10">
    <property type="entry name" value="Jelly Rolls"/>
    <property type="match status" value="1"/>
</dbReference>
<dbReference type="Proteomes" id="UP000249185">
    <property type="component" value="Unassembled WGS sequence"/>
</dbReference>